<reference evidence="2" key="1">
    <citation type="submission" date="2022-09" db="EMBL/GenBank/DDBJ databases">
        <title>Fusarium specimens isolated from Avocado Roots.</title>
        <authorList>
            <person name="Stajich J."/>
            <person name="Roper C."/>
            <person name="Heimlech-Rivalta G."/>
        </authorList>
    </citation>
    <scope>NUCLEOTIDE SEQUENCE</scope>
    <source>
        <strain evidence="2">CF00136</strain>
    </source>
</reference>
<dbReference type="AlphaFoldDB" id="A0A9W8RW85"/>
<name>A0A9W8RW85_9HYPO</name>
<protein>
    <submittedName>
        <fullName evidence="2">Uncharacterized protein</fullName>
    </submittedName>
</protein>
<dbReference type="EMBL" id="JAOQAZ010000018">
    <property type="protein sequence ID" value="KAJ4256745.1"/>
    <property type="molecule type" value="Genomic_DNA"/>
</dbReference>
<feature type="region of interest" description="Disordered" evidence="1">
    <location>
        <begin position="222"/>
        <end position="246"/>
    </location>
</feature>
<feature type="region of interest" description="Disordered" evidence="1">
    <location>
        <begin position="84"/>
        <end position="120"/>
    </location>
</feature>
<evidence type="ECO:0000313" key="2">
    <source>
        <dbReference type="EMBL" id="KAJ4256745.1"/>
    </source>
</evidence>
<comment type="caution">
    <text evidence="2">The sequence shown here is derived from an EMBL/GenBank/DDBJ whole genome shotgun (WGS) entry which is preliminary data.</text>
</comment>
<gene>
    <name evidence="2" type="ORF">NW762_008841</name>
</gene>
<proteinExistence type="predicted"/>
<evidence type="ECO:0000256" key="1">
    <source>
        <dbReference type="SAM" id="MobiDB-lite"/>
    </source>
</evidence>
<evidence type="ECO:0000313" key="3">
    <source>
        <dbReference type="Proteomes" id="UP001152049"/>
    </source>
</evidence>
<accession>A0A9W8RW85</accession>
<feature type="region of interest" description="Disordered" evidence="1">
    <location>
        <begin position="1"/>
        <end position="47"/>
    </location>
</feature>
<organism evidence="2 3">
    <name type="scientific">Fusarium torreyae</name>
    <dbReference type="NCBI Taxonomy" id="1237075"/>
    <lineage>
        <taxon>Eukaryota</taxon>
        <taxon>Fungi</taxon>
        <taxon>Dikarya</taxon>
        <taxon>Ascomycota</taxon>
        <taxon>Pezizomycotina</taxon>
        <taxon>Sordariomycetes</taxon>
        <taxon>Hypocreomycetidae</taxon>
        <taxon>Hypocreales</taxon>
        <taxon>Nectriaceae</taxon>
        <taxon>Fusarium</taxon>
    </lineage>
</organism>
<dbReference type="OrthoDB" id="5096204at2759"/>
<dbReference type="Proteomes" id="UP001152049">
    <property type="component" value="Unassembled WGS sequence"/>
</dbReference>
<keyword evidence="3" id="KW-1185">Reference proteome</keyword>
<sequence length="246" mass="26634">MPKVQQPRTRSDGWRPGPYGSWVPRFPPTSEGRFLPGFGRQPSTSLKPFEIPSGSFVNPFQVPLQQSFPATAPATATAAAYDNVQPAPNAGKNPQDNGPPPQLFRESLLKPTRQDKSKRDLTMVDSMLLQSVSRHTPSGCGRIPGLSIHSNSRGGGVQFNVFTKVPNLSKTIAFNVKSEEALLAAYRHVKAMNPSAAVGGVMFSVAPKYDGPVEVANVPWSNLTSRGGGPRKSPSNSYRPSRYRGY</sequence>
<feature type="compositionally biased region" description="Low complexity" evidence="1">
    <location>
        <begin position="231"/>
        <end position="240"/>
    </location>
</feature>